<sequence>MSNAMSRQALNTALLFDSTQSVADVHLGYDQFLAAAVNARAYINNSDTATGAAETTPVSGKLGDYYYPAKSPALTNNATATTGANVYGSNSTTMTVKQVVDRYFTVQPSADGQDWADVTYPVFTGQNGPSTETSLGKYWPSSCMMLVPQNKKLSGDNKLYTYSSRAVSMYTRIVDSFWKTATGDDGGYCNANLDMSTLKEVVSSGQVIQSTTVPTVSPNIPSLTAANNNLLFVRPISHRYSANGLNQYSYSAVGSLYATTGNTGFTRDSADAFAMRLAADAALPDDSDAVFVKAVAVFKCGPDSCMLRAYVGQDKELVQSGSAPVAAAAKLIITANTDFMSNETVFDI</sequence>
<evidence type="ECO:0000313" key="2">
    <source>
        <dbReference type="Proteomes" id="UP000221250"/>
    </source>
</evidence>
<name>A0A1S6L303_9CAUD</name>
<accession>A0A1S6L303</accession>
<evidence type="ECO:0000313" key="1">
    <source>
        <dbReference type="EMBL" id="AQT28564.1"/>
    </source>
</evidence>
<keyword evidence="2" id="KW-1185">Reference proteome</keyword>
<gene>
    <name evidence="1" type="ORF">YOLOSWAG_81</name>
</gene>
<dbReference type="EMBL" id="KY448244">
    <property type="protein sequence ID" value="AQT28564.1"/>
    <property type="molecule type" value="Genomic_DNA"/>
</dbReference>
<organism evidence="1 2">
    <name type="scientific">Erwinia phage vB_EamM_Yoloswag</name>
    <dbReference type="NCBI Taxonomy" id="1958956"/>
    <lineage>
        <taxon>Viruses</taxon>
        <taxon>Duplodnaviria</taxon>
        <taxon>Heunggongvirae</taxon>
        <taxon>Uroviricota</taxon>
        <taxon>Caudoviricetes</taxon>
        <taxon>Yoloswagvirus</taxon>
        <taxon>Yoloswagvirus yoloswag</taxon>
    </lineage>
</organism>
<dbReference type="Proteomes" id="UP000221250">
    <property type="component" value="Segment"/>
</dbReference>
<proteinExistence type="predicted"/>
<protein>
    <submittedName>
        <fullName evidence="1">Uncharacterized protein</fullName>
    </submittedName>
</protein>
<reference evidence="1 2" key="1">
    <citation type="submission" date="2017-01" db="EMBL/GenBank/DDBJ databases">
        <authorList>
            <person name="Mah S.A."/>
            <person name="Swanson W.J."/>
            <person name="Moy G.W."/>
            <person name="Vacquier V.D."/>
        </authorList>
    </citation>
    <scope>NUCLEOTIDE SEQUENCE [LARGE SCALE GENOMIC DNA]</scope>
</reference>